<keyword evidence="3" id="KW-1185">Reference proteome</keyword>
<name>A0A223LDB4_9CAUD</name>
<keyword evidence="1" id="KW-0472">Membrane</keyword>
<sequence>MLTGIFIVYLIGVLVFITAFGITDHQDREEDRTPTFKEVMDYLSVSAIWPVLIAMSIIRSL</sequence>
<evidence type="ECO:0000313" key="2">
    <source>
        <dbReference type="EMBL" id="ASU00217.1"/>
    </source>
</evidence>
<dbReference type="Proteomes" id="UP000226092">
    <property type="component" value="Segment"/>
</dbReference>
<dbReference type="EMBL" id="MF448340">
    <property type="protein sequence ID" value="ASU00217.1"/>
    <property type="molecule type" value="Genomic_DNA"/>
</dbReference>
<feature type="transmembrane region" description="Helical" evidence="1">
    <location>
        <begin position="6"/>
        <end position="23"/>
    </location>
</feature>
<proteinExistence type="predicted"/>
<keyword evidence="1" id="KW-0812">Transmembrane</keyword>
<organism evidence="2 3">
    <name type="scientific">Aeromonas phage AS-zj</name>
    <dbReference type="NCBI Taxonomy" id="2024208"/>
    <lineage>
        <taxon>Viruses</taxon>
        <taxon>Duplodnaviria</taxon>
        <taxon>Heunggongvirae</taxon>
        <taxon>Uroviricota</taxon>
        <taxon>Caudoviricetes</taxon>
        <taxon>Pantevenvirales</taxon>
        <taxon>Straboviridae</taxon>
        <taxon>Emmerichvirinae</taxon>
        <taxon>Ceceduovirus</taxon>
        <taxon>Ceceduovirus aszj</taxon>
    </lineage>
</organism>
<accession>A0A223LDB4</accession>
<evidence type="ECO:0000256" key="1">
    <source>
        <dbReference type="SAM" id="Phobius"/>
    </source>
</evidence>
<dbReference type="GeneID" id="55604702"/>
<feature type="transmembrane region" description="Helical" evidence="1">
    <location>
        <begin position="39"/>
        <end position="58"/>
    </location>
</feature>
<protein>
    <submittedName>
        <fullName evidence="2">Uncharacterized protein</fullName>
    </submittedName>
</protein>
<reference evidence="2 3" key="1">
    <citation type="submission" date="2017-07" db="EMBL/GenBank/DDBJ databases">
        <title>In vitro design and evaluation of phage cocktails against multidrug-resistant Aeromonas salmonicida.</title>
        <authorList>
            <person name="Chen L."/>
            <person name="Yuan S."/>
            <person name="Ma Y."/>
        </authorList>
    </citation>
    <scope>NUCLEOTIDE SEQUENCE [LARGE SCALE GENOMIC DNA]</scope>
</reference>
<keyword evidence="1" id="KW-1133">Transmembrane helix</keyword>
<dbReference type="RefSeq" id="YP_009834635.1">
    <property type="nucleotide sequence ID" value="NC_048673.1"/>
</dbReference>
<evidence type="ECO:0000313" key="3">
    <source>
        <dbReference type="Proteomes" id="UP000226092"/>
    </source>
</evidence>
<dbReference type="KEGG" id="vg:55604702"/>